<dbReference type="Proteomes" id="UP000239917">
    <property type="component" value="Unassembled WGS sequence"/>
</dbReference>
<gene>
    <name evidence="3" type="ORF">KEHDKFFH_15675</name>
</gene>
<dbReference type="EMBL" id="PSSX01000016">
    <property type="protein sequence ID" value="PPI83212.1"/>
    <property type="molecule type" value="Genomic_DNA"/>
</dbReference>
<evidence type="ECO:0000313" key="3">
    <source>
        <dbReference type="EMBL" id="PPI83212.1"/>
    </source>
</evidence>
<dbReference type="OrthoDB" id="7033818at2"/>
<keyword evidence="2" id="KW-0732">Signal</keyword>
<evidence type="ECO:0000256" key="1">
    <source>
        <dbReference type="SAM" id="MobiDB-lite"/>
    </source>
</evidence>
<dbReference type="AlphaFoldDB" id="A0A2S5Z7K6"/>
<evidence type="ECO:0000256" key="2">
    <source>
        <dbReference type="SAM" id="SignalP"/>
    </source>
</evidence>
<accession>A0A2S5Z7K6</accession>
<protein>
    <submittedName>
        <fullName evidence="3">Uncharacterized protein</fullName>
    </submittedName>
</protein>
<name>A0A2S5Z7K6_9GAMM</name>
<organism evidence="3 4">
    <name type="scientific">Marinobacter maroccanus</name>
    <dbReference type="NCBI Taxonomy" id="2055143"/>
    <lineage>
        <taxon>Bacteria</taxon>
        <taxon>Pseudomonadati</taxon>
        <taxon>Pseudomonadota</taxon>
        <taxon>Gammaproteobacteria</taxon>
        <taxon>Pseudomonadales</taxon>
        <taxon>Marinobacteraceae</taxon>
        <taxon>Marinobacter</taxon>
    </lineage>
</organism>
<feature type="region of interest" description="Disordered" evidence="1">
    <location>
        <begin position="251"/>
        <end position="271"/>
    </location>
</feature>
<comment type="caution">
    <text evidence="3">The sequence shown here is derived from an EMBL/GenBank/DDBJ whole genome shotgun (WGS) entry which is preliminary data.</text>
</comment>
<evidence type="ECO:0000313" key="4">
    <source>
        <dbReference type="Proteomes" id="UP000239917"/>
    </source>
</evidence>
<reference evidence="3 4" key="1">
    <citation type="submission" date="2018-01" db="EMBL/GenBank/DDBJ databases">
        <title>Complete genome sequences of the type strains of Marinobacter flavimaris and Marinobacter maroccanus.</title>
        <authorList>
            <person name="Palau M."/>
            <person name="Boujida N."/>
            <person name="Manresa A."/>
            <person name="Minana-Galbis D."/>
        </authorList>
    </citation>
    <scope>NUCLEOTIDE SEQUENCE [LARGE SCALE GENOMIC DNA]</scope>
    <source>
        <strain evidence="3 4">N4</strain>
    </source>
</reference>
<feature type="region of interest" description="Disordered" evidence="1">
    <location>
        <begin position="207"/>
        <end position="233"/>
    </location>
</feature>
<keyword evidence="4" id="KW-1185">Reference proteome</keyword>
<dbReference type="RefSeq" id="WP_104322780.1">
    <property type="nucleotide sequence ID" value="NZ_PSSX01000016.1"/>
</dbReference>
<proteinExistence type="predicted"/>
<dbReference type="PROSITE" id="PS51257">
    <property type="entry name" value="PROKAR_LIPOPROTEIN"/>
    <property type="match status" value="1"/>
</dbReference>
<feature type="chain" id="PRO_5015615677" evidence="2">
    <location>
        <begin position="24"/>
        <end position="397"/>
    </location>
</feature>
<sequence length="397" mass="46761">MKTVRQPPFLLAFVLACFVQAVAANQPKPGSDNMEEMLKQLEMLEQLDRLDRQDFSAAVDKAYECVDARNFSCADRQLKEAERLVFDESSRQRLAEARDYRTEMYEIAEEEKKRLAMERRIQECSANCPIRREYEDCVDGYQNPRYCREPASDQPSGSNSNNTMMMLNQTVQQFKQFTENQLAQQRQQLEMQQRMYEEQRLRQEAIKRQQEQQRREMERRRSQQLAEAERREAELIDRRQRAEEERRRLEARRQAEETARQRAEERRQAEEARRLARQQEILERQQARERERAEREARRAAYLAAMQQGIKLYGRSCPGPSKHVFGTVPNIKPEEVGCLDVYFEVYCPGSASVQHRGVMETMLNNVNGCYGDTKEVPETLPCAAREFRVKVTKVTSC</sequence>
<feature type="signal peptide" evidence="2">
    <location>
        <begin position="1"/>
        <end position="23"/>
    </location>
</feature>